<dbReference type="Pfam" id="PF00175">
    <property type="entry name" value="NAD_binding_1"/>
    <property type="match status" value="1"/>
</dbReference>
<evidence type="ECO:0000259" key="2">
    <source>
        <dbReference type="PROSITE" id="PS51384"/>
    </source>
</evidence>
<dbReference type="GO" id="GO:0051537">
    <property type="term" value="F:2 iron, 2 sulfur cluster binding"/>
    <property type="evidence" value="ECO:0007669"/>
    <property type="project" value="UniProtKB-KW"/>
</dbReference>
<dbReference type="KEGG" id="psyt:DSAG12_03222"/>
<dbReference type="InterPro" id="IPR008333">
    <property type="entry name" value="Cbr1-like_FAD-bd_dom"/>
</dbReference>
<dbReference type="EMBL" id="CP042905">
    <property type="protein sequence ID" value="QEE17388.1"/>
    <property type="molecule type" value="Genomic_DNA"/>
</dbReference>
<dbReference type="GO" id="GO:0046872">
    <property type="term" value="F:metal ion binding"/>
    <property type="evidence" value="ECO:0007669"/>
    <property type="project" value="UniProtKB-KW"/>
</dbReference>
<organism evidence="3 4">
    <name type="scientific">Promethearchaeum syntrophicum</name>
    <dbReference type="NCBI Taxonomy" id="2594042"/>
    <lineage>
        <taxon>Archaea</taxon>
        <taxon>Promethearchaeati</taxon>
        <taxon>Promethearchaeota</taxon>
        <taxon>Promethearchaeia</taxon>
        <taxon>Promethearchaeales</taxon>
        <taxon>Promethearchaeaceae</taxon>
        <taxon>Promethearchaeum</taxon>
    </lineage>
</organism>
<keyword evidence="1" id="KW-0411">Iron-sulfur</keyword>
<dbReference type="InterPro" id="IPR001709">
    <property type="entry name" value="Flavoprot_Pyr_Nucl_cyt_Rdtase"/>
</dbReference>
<reference evidence="3 4" key="1">
    <citation type="journal article" date="2020" name="Nature">
        <title>Isolation of an archaeon at the prokaryote-eukaryote interface.</title>
        <authorList>
            <person name="Imachi H."/>
            <person name="Nobu M.K."/>
            <person name="Nakahara N."/>
            <person name="Morono Y."/>
            <person name="Ogawara M."/>
            <person name="Takaki Y."/>
            <person name="Takano Y."/>
            <person name="Uematsu K."/>
            <person name="Ikuta T."/>
            <person name="Ito M."/>
            <person name="Matsui Y."/>
            <person name="Miyazaki M."/>
            <person name="Murata K."/>
            <person name="Saito Y."/>
            <person name="Sakai S."/>
            <person name="Song C."/>
            <person name="Tasumi E."/>
            <person name="Yamanaka Y."/>
            <person name="Yamaguchi T."/>
            <person name="Kamagata Y."/>
            <person name="Tamaki H."/>
            <person name="Takai K."/>
        </authorList>
    </citation>
    <scope>NUCLEOTIDE SEQUENCE [LARGE SCALE GENOMIC DNA]</scope>
    <source>
        <strain evidence="3 4">MK-D1</strain>
    </source>
</reference>
<reference evidence="3 4" key="2">
    <citation type="journal article" date="2024" name="Int. J. Syst. Evol. Microbiol.">
        <title>Promethearchaeum syntrophicum gen. nov., sp. nov., an anaerobic, obligately syntrophic archaeon, the first isolate of the lineage 'Asgard' archaea, and proposal of the new archaeal phylum Promethearchaeota phyl. nov. and kingdom Promethearchaeati regn. nov.</title>
        <authorList>
            <person name="Imachi H."/>
            <person name="Nobu M.K."/>
            <person name="Kato S."/>
            <person name="Takaki Y."/>
            <person name="Miyazaki M."/>
            <person name="Miyata M."/>
            <person name="Ogawara M."/>
            <person name="Saito Y."/>
            <person name="Sakai S."/>
            <person name="Tahara Y.O."/>
            <person name="Takano Y."/>
            <person name="Tasumi E."/>
            <person name="Uematsu K."/>
            <person name="Yoshimura T."/>
            <person name="Itoh T."/>
            <person name="Ohkuma M."/>
            <person name="Takai K."/>
        </authorList>
    </citation>
    <scope>NUCLEOTIDE SEQUENCE [LARGE SCALE GENOMIC DNA]</scope>
    <source>
        <strain evidence="3 4">MK-D1</strain>
    </source>
</reference>
<keyword evidence="4" id="KW-1185">Reference proteome</keyword>
<gene>
    <name evidence="3" type="ORF">DSAG12_03222</name>
</gene>
<dbReference type="Pfam" id="PF00970">
    <property type="entry name" value="FAD_binding_6"/>
    <property type="match status" value="1"/>
</dbReference>
<dbReference type="InterPro" id="IPR019480">
    <property type="entry name" value="Dihydroorotate_DH_Fe-S-bd"/>
</dbReference>
<dbReference type="RefSeq" id="WP_147664282.1">
    <property type="nucleotide sequence ID" value="NZ_CP042905.2"/>
</dbReference>
<dbReference type="PANTHER" id="PTHR43513">
    <property type="entry name" value="DIHYDROOROTATE DEHYDROGENASE B (NAD(+)), ELECTRON TRANSFER SUBUNIT"/>
    <property type="match status" value="1"/>
</dbReference>
<dbReference type="GO" id="GO:0006221">
    <property type="term" value="P:pyrimidine nucleotide biosynthetic process"/>
    <property type="evidence" value="ECO:0007669"/>
    <property type="project" value="InterPro"/>
</dbReference>
<feature type="binding site" evidence="1">
    <location>
        <position position="275"/>
    </location>
    <ligand>
        <name>[2Fe-2S] cluster</name>
        <dbReference type="ChEBI" id="CHEBI:190135"/>
    </ligand>
</feature>
<dbReference type="PROSITE" id="PS51384">
    <property type="entry name" value="FAD_FR"/>
    <property type="match status" value="1"/>
</dbReference>
<name>A0A5B9DDR3_9ARCH</name>
<dbReference type="InterPro" id="IPR050353">
    <property type="entry name" value="PyrK_electron_transfer"/>
</dbReference>
<feature type="binding site" evidence="1">
    <location>
        <position position="264"/>
    </location>
    <ligand>
        <name>[2Fe-2S] cluster</name>
        <dbReference type="ChEBI" id="CHEBI:190135"/>
    </ligand>
</feature>
<dbReference type="InterPro" id="IPR039261">
    <property type="entry name" value="FNR_nucleotide-bd"/>
</dbReference>
<accession>A0A5B9DDR3</accession>
<evidence type="ECO:0000256" key="1">
    <source>
        <dbReference type="PIRSR" id="PIRSR006816-2"/>
    </source>
</evidence>
<dbReference type="GO" id="GO:0050660">
    <property type="term" value="F:flavin adenine dinucleotide binding"/>
    <property type="evidence" value="ECO:0007669"/>
    <property type="project" value="InterPro"/>
</dbReference>
<keyword evidence="1" id="KW-0479">Metal-binding</keyword>
<dbReference type="InterPro" id="IPR012165">
    <property type="entry name" value="Cyt_c3_hydrogenase_gsu"/>
</dbReference>
<dbReference type="Proteomes" id="UP000321408">
    <property type="component" value="Chromosome"/>
</dbReference>
<dbReference type="OrthoDB" id="35401at2157"/>
<feature type="binding site" evidence="1">
    <location>
        <position position="259"/>
    </location>
    <ligand>
        <name>[2Fe-2S] cluster</name>
        <dbReference type="ChEBI" id="CHEBI:190135"/>
    </ligand>
</feature>
<dbReference type="GeneID" id="41331192"/>
<comment type="cofactor">
    <cofactor evidence="1">
        <name>[2Fe-2S] cluster</name>
        <dbReference type="ChEBI" id="CHEBI:190135"/>
    </cofactor>
    <text evidence="1">Binds 1 [2Fe-2S] cluster per subunit.</text>
</comment>
<dbReference type="PRINTS" id="PR00406">
    <property type="entry name" value="CYTB5RDTASE"/>
</dbReference>
<keyword evidence="1" id="KW-0408">Iron</keyword>
<dbReference type="InterPro" id="IPR017927">
    <property type="entry name" value="FAD-bd_FR_type"/>
</dbReference>
<proteinExistence type="predicted"/>
<evidence type="ECO:0000313" key="3">
    <source>
        <dbReference type="EMBL" id="QEE17388.1"/>
    </source>
</evidence>
<protein>
    <submittedName>
        <fullName evidence="3">FAD/NAD(P)-binding protein</fullName>
    </submittedName>
</protein>
<dbReference type="PANTHER" id="PTHR43513:SF1">
    <property type="entry name" value="ANAEROBIC SULFITE REDUCTASE SUBUNIT B"/>
    <property type="match status" value="1"/>
</dbReference>
<dbReference type="PRINTS" id="PR00371">
    <property type="entry name" value="FPNCR"/>
</dbReference>
<keyword evidence="1" id="KW-0001">2Fe-2S</keyword>
<evidence type="ECO:0000313" key="4">
    <source>
        <dbReference type="Proteomes" id="UP000321408"/>
    </source>
</evidence>
<feature type="domain" description="FAD-binding FR-type" evidence="2">
    <location>
        <begin position="13"/>
        <end position="112"/>
    </location>
</feature>
<sequence length="293" mass="32631">MDNKKIDTKTNSWKPMTARLSKIVPQSSFEKLYSIELENPNEKKQFTWMPGQFLELSVFGIGEAPFSISSSPTSGTLEICVRATGSITNALEKMKEGEKVGIRGPFGNSFVVPEAKGKNLVLVAGGIGLVPLRSMINYVLDKREEFKEVFIFYGTRDPTQILFQDEIEQWQKRNDIQFMLTVDRGSPDAGFGEPDPSGKYQGNVGVVTTLFSKIDIPSKNTMGFIVGPPVMFKFVVKEFEKLQIKPSNIIVSLERVMHCGIGKCAHCQIGDILVCRDGPIFTYEQVQSMPDAI</sequence>
<feature type="binding site" evidence="1">
    <location>
        <position position="267"/>
    </location>
    <ligand>
        <name>[2Fe-2S] cluster</name>
        <dbReference type="ChEBI" id="CHEBI:190135"/>
    </ligand>
</feature>
<dbReference type="SUPFAM" id="SSF63380">
    <property type="entry name" value="Riboflavin synthase domain-like"/>
    <property type="match status" value="1"/>
</dbReference>
<dbReference type="CDD" id="cd06221">
    <property type="entry name" value="sulfite_reductase_like"/>
    <property type="match status" value="1"/>
</dbReference>
<dbReference type="Pfam" id="PF10418">
    <property type="entry name" value="DHODB_Fe-S_bind"/>
    <property type="match status" value="1"/>
</dbReference>
<dbReference type="InterPro" id="IPR001433">
    <property type="entry name" value="OxRdtase_FAD/NAD-bd"/>
</dbReference>
<dbReference type="PIRSF" id="PIRSF006816">
    <property type="entry name" value="Cyc3_hyd_g"/>
    <property type="match status" value="1"/>
</dbReference>
<dbReference type="AlphaFoldDB" id="A0A5B9DDR3"/>
<dbReference type="Gene3D" id="3.40.50.80">
    <property type="entry name" value="Nucleotide-binding domain of ferredoxin-NADP reductase (FNR) module"/>
    <property type="match status" value="1"/>
</dbReference>
<dbReference type="Gene3D" id="2.40.30.10">
    <property type="entry name" value="Translation factors"/>
    <property type="match status" value="1"/>
</dbReference>
<dbReference type="GO" id="GO:0033796">
    <property type="term" value="F:sulfur reductase activity"/>
    <property type="evidence" value="ECO:0007669"/>
    <property type="project" value="UniProtKB-EC"/>
</dbReference>
<dbReference type="SUPFAM" id="SSF52343">
    <property type="entry name" value="Ferredoxin reductase-like, C-terminal NADP-linked domain"/>
    <property type="match status" value="1"/>
</dbReference>
<dbReference type="InterPro" id="IPR017938">
    <property type="entry name" value="Riboflavin_synthase-like_b-brl"/>
</dbReference>